<evidence type="ECO:0000313" key="2">
    <source>
        <dbReference type="EMBL" id="CAG6745325.1"/>
    </source>
</evidence>
<dbReference type="EMBL" id="HBUF01491153">
    <property type="protein sequence ID" value="CAG6745325.1"/>
    <property type="molecule type" value="Transcribed_RNA"/>
</dbReference>
<organism evidence="2">
    <name type="scientific">Cacopsylla melanoneura</name>
    <dbReference type="NCBI Taxonomy" id="428564"/>
    <lineage>
        <taxon>Eukaryota</taxon>
        <taxon>Metazoa</taxon>
        <taxon>Ecdysozoa</taxon>
        <taxon>Arthropoda</taxon>
        <taxon>Hexapoda</taxon>
        <taxon>Insecta</taxon>
        <taxon>Pterygota</taxon>
        <taxon>Neoptera</taxon>
        <taxon>Paraneoptera</taxon>
        <taxon>Hemiptera</taxon>
        <taxon>Sternorrhyncha</taxon>
        <taxon>Psylloidea</taxon>
        <taxon>Psyllidae</taxon>
        <taxon>Psyllinae</taxon>
        <taxon>Cacopsylla</taxon>
    </lineage>
</organism>
<reference evidence="2" key="1">
    <citation type="submission" date="2021-05" db="EMBL/GenBank/DDBJ databases">
        <authorList>
            <person name="Alioto T."/>
            <person name="Alioto T."/>
            <person name="Gomez Garrido J."/>
        </authorList>
    </citation>
    <scope>NUCLEOTIDE SEQUENCE</scope>
</reference>
<feature type="region of interest" description="Disordered" evidence="1">
    <location>
        <begin position="1"/>
        <end position="32"/>
    </location>
</feature>
<proteinExistence type="predicted"/>
<name>A0A8D8ZD38_9HEMI</name>
<dbReference type="AlphaFoldDB" id="A0A8D8ZD38"/>
<accession>A0A8D8ZD38</accession>
<sequence length="144" mass="17047">MGSLKPPGLIRNLSHQNFPRHRRDTKQRMEKCVGTRSDSDDNIIRILLISWHYDFHYQEIIQDLINPLEHSSDRASESLPTLSQNHYLNMFPDGLYIFCLQSYFIRQVKNMFLKSSHSFFLTLVVYLISSRVISRTISNCFRLH</sequence>
<protein>
    <submittedName>
        <fullName evidence="2">Uncharacterized protein</fullName>
    </submittedName>
</protein>
<evidence type="ECO:0000256" key="1">
    <source>
        <dbReference type="SAM" id="MobiDB-lite"/>
    </source>
</evidence>